<dbReference type="GO" id="GO:0043107">
    <property type="term" value="P:type IV pilus-dependent motility"/>
    <property type="evidence" value="ECO:0007669"/>
    <property type="project" value="InterPro"/>
</dbReference>
<reference evidence="2 3" key="1">
    <citation type="journal article" date="2015" name="Nature">
        <title>rRNA introns, odd ribosomes, and small enigmatic genomes across a large radiation of phyla.</title>
        <authorList>
            <person name="Brown C.T."/>
            <person name="Hug L.A."/>
            <person name="Thomas B.C."/>
            <person name="Sharon I."/>
            <person name="Castelle C.J."/>
            <person name="Singh A."/>
            <person name="Wilkins M.J."/>
            <person name="Williams K.H."/>
            <person name="Banfield J.F."/>
        </authorList>
    </citation>
    <scope>NUCLEOTIDE SEQUENCE [LARGE SCALE GENOMIC DNA]</scope>
</reference>
<dbReference type="EMBL" id="LCDE01000006">
    <property type="protein sequence ID" value="KKS46200.1"/>
    <property type="molecule type" value="Genomic_DNA"/>
</dbReference>
<accession>A0A0G0ZBV3</accession>
<name>A0A0G0ZBV3_9BACT</name>
<dbReference type="InterPro" id="IPR007445">
    <property type="entry name" value="PilO"/>
</dbReference>
<dbReference type="Pfam" id="PF04350">
    <property type="entry name" value="PilO"/>
    <property type="match status" value="1"/>
</dbReference>
<comment type="caution">
    <text evidence="2">The sequence shown here is derived from an EMBL/GenBank/DDBJ whole genome shotgun (WGS) entry which is preliminary data.</text>
</comment>
<evidence type="ECO:0000313" key="2">
    <source>
        <dbReference type="EMBL" id="KKS46200.1"/>
    </source>
</evidence>
<dbReference type="Proteomes" id="UP000034951">
    <property type="component" value="Unassembled WGS sequence"/>
</dbReference>
<protein>
    <submittedName>
        <fullName evidence="2">Pilus assembly protein, PilO</fullName>
    </submittedName>
</protein>
<sequence>MPNIFKYLILPLILFLTAIAVIFWVLMPLWGDIQMALDLKKQSRENLSERQKLTASIEKLIDQYNARSNDVAIFDAAIPKGQNAPELLINLEAMASETGLNFVSVDFKPKSFKAGGLNILEMNVKLKGSYPALFKYLKALEKSLRIFDVSRISFTGIAPGQGGANPNNLDFSLTIDTYFK</sequence>
<dbReference type="Gene3D" id="3.30.70.60">
    <property type="match status" value="1"/>
</dbReference>
<dbReference type="GO" id="GO:0043683">
    <property type="term" value="P:type IV pilus assembly"/>
    <property type="evidence" value="ECO:0007669"/>
    <property type="project" value="InterPro"/>
</dbReference>
<gene>
    <name evidence="2" type="ORF">UV10_C0006G0008</name>
</gene>
<dbReference type="AlphaFoldDB" id="A0A0G0ZBV3"/>
<evidence type="ECO:0000313" key="3">
    <source>
        <dbReference type="Proteomes" id="UP000034951"/>
    </source>
</evidence>
<proteinExistence type="predicted"/>
<feature type="transmembrane region" description="Helical" evidence="1">
    <location>
        <begin position="7"/>
        <end position="30"/>
    </location>
</feature>
<evidence type="ECO:0000256" key="1">
    <source>
        <dbReference type="SAM" id="Phobius"/>
    </source>
</evidence>
<keyword evidence="1" id="KW-1133">Transmembrane helix</keyword>
<keyword evidence="1" id="KW-0472">Membrane</keyword>
<organism evidence="2 3">
    <name type="scientific">Candidatus Azambacteria bacterium GW2011_GWA1_42_19</name>
    <dbReference type="NCBI Taxonomy" id="1618609"/>
    <lineage>
        <taxon>Bacteria</taxon>
        <taxon>Candidatus Azamiibacteriota</taxon>
    </lineage>
</organism>
<dbReference type="InterPro" id="IPR014717">
    <property type="entry name" value="Transl_elong_EF1B/ribsomal_bS6"/>
</dbReference>
<keyword evidence="1" id="KW-0812">Transmembrane</keyword>